<reference evidence="16" key="1">
    <citation type="journal article" date="2020" name="Stud. Mycol.">
        <title>101 Dothideomycetes genomes: a test case for predicting lifestyles and emergence of pathogens.</title>
        <authorList>
            <person name="Haridas S."/>
            <person name="Albert R."/>
            <person name="Binder M."/>
            <person name="Bloem J."/>
            <person name="Labutti K."/>
            <person name="Salamov A."/>
            <person name="Andreopoulos B."/>
            <person name="Baker S."/>
            <person name="Barry K."/>
            <person name="Bills G."/>
            <person name="Bluhm B."/>
            <person name="Cannon C."/>
            <person name="Castanera R."/>
            <person name="Culley D."/>
            <person name="Daum C."/>
            <person name="Ezra D."/>
            <person name="Gonzalez J."/>
            <person name="Henrissat B."/>
            <person name="Kuo A."/>
            <person name="Liang C."/>
            <person name="Lipzen A."/>
            <person name="Lutzoni F."/>
            <person name="Magnuson J."/>
            <person name="Mondo S."/>
            <person name="Nolan M."/>
            <person name="Ohm R."/>
            <person name="Pangilinan J."/>
            <person name="Park H.-J."/>
            <person name="Ramirez L."/>
            <person name="Alfaro M."/>
            <person name="Sun H."/>
            <person name="Tritt A."/>
            <person name="Yoshinaga Y."/>
            <person name="Zwiers L.-H."/>
            <person name="Turgeon B."/>
            <person name="Goodwin S."/>
            <person name="Spatafora J."/>
            <person name="Crous P."/>
            <person name="Grigoriev I."/>
        </authorList>
    </citation>
    <scope>NUCLEOTIDE SEQUENCE</scope>
    <source>
        <strain evidence="16">CBS 130266</strain>
    </source>
</reference>
<dbReference type="Gene3D" id="3.30.40.10">
    <property type="entry name" value="Zinc/RING finger domain, C3HC4 (zinc finger)"/>
    <property type="match status" value="1"/>
</dbReference>
<dbReference type="SUPFAM" id="SSF57850">
    <property type="entry name" value="RING/U-box"/>
    <property type="match status" value="1"/>
</dbReference>
<feature type="transmembrane region" description="Helical" evidence="14">
    <location>
        <begin position="282"/>
        <end position="301"/>
    </location>
</feature>
<keyword evidence="9" id="KW-0833">Ubl conjugation pathway</keyword>
<dbReference type="PROSITE" id="PS51292">
    <property type="entry name" value="ZF_RING_CH"/>
    <property type="match status" value="1"/>
</dbReference>
<dbReference type="Proteomes" id="UP000800235">
    <property type="component" value="Unassembled WGS sequence"/>
</dbReference>
<comment type="catalytic activity">
    <reaction evidence="1">
        <text>S-ubiquitinyl-[E2 ubiquitin-conjugating enzyme]-L-cysteine + [acceptor protein]-L-lysine = [E2 ubiquitin-conjugating enzyme]-L-cysteine + N(6)-ubiquitinyl-[acceptor protein]-L-lysine.</text>
        <dbReference type="EC" id="2.3.2.27"/>
    </reaction>
</comment>
<evidence type="ECO:0000256" key="6">
    <source>
        <dbReference type="ARBA" id="ARBA00022692"/>
    </source>
</evidence>
<feature type="compositionally biased region" description="Basic and acidic residues" evidence="13">
    <location>
        <begin position="425"/>
        <end position="436"/>
    </location>
</feature>
<feature type="transmembrane region" description="Helical" evidence="14">
    <location>
        <begin position="104"/>
        <end position="123"/>
    </location>
</feature>
<feature type="region of interest" description="Disordered" evidence="13">
    <location>
        <begin position="423"/>
        <end position="600"/>
    </location>
</feature>
<evidence type="ECO:0000256" key="5">
    <source>
        <dbReference type="ARBA" id="ARBA00022679"/>
    </source>
</evidence>
<feature type="transmembrane region" description="Helical" evidence="14">
    <location>
        <begin position="1483"/>
        <end position="1505"/>
    </location>
</feature>
<keyword evidence="7" id="KW-0479">Metal-binding</keyword>
<evidence type="ECO:0000256" key="3">
    <source>
        <dbReference type="ARBA" id="ARBA00004906"/>
    </source>
</evidence>
<gene>
    <name evidence="16" type="ORF">EJ08DRAFT_610412</name>
</gene>
<dbReference type="GO" id="GO:0061630">
    <property type="term" value="F:ubiquitin protein ligase activity"/>
    <property type="evidence" value="ECO:0007669"/>
    <property type="project" value="UniProtKB-EC"/>
</dbReference>
<evidence type="ECO:0000256" key="12">
    <source>
        <dbReference type="ARBA" id="ARBA00023136"/>
    </source>
</evidence>
<evidence type="ECO:0000256" key="10">
    <source>
        <dbReference type="ARBA" id="ARBA00022833"/>
    </source>
</evidence>
<feature type="transmembrane region" description="Helical" evidence="14">
    <location>
        <begin position="1338"/>
        <end position="1356"/>
    </location>
</feature>
<dbReference type="GO" id="GO:0005789">
    <property type="term" value="C:endoplasmic reticulum membrane"/>
    <property type="evidence" value="ECO:0007669"/>
    <property type="project" value="TreeGrafter"/>
</dbReference>
<evidence type="ECO:0000313" key="16">
    <source>
        <dbReference type="EMBL" id="KAF2431471.1"/>
    </source>
</evidence>
<evidence type="ECO:0000259" key="15">
    <source>
        <dbReference type="PROSITE" id="PS51292"/>
    </source>
</evidence>
<keyword evidence="11 14" id="KW-1133">Transmembrane helix</keyword>
<feature type="transmembrane region" description="Helical" evidence="14">
    <location>
        <begin position="1136"/>
        <end position="1154"/>
    </location>
</feature>
<sequence length="1581" mass="174851">MNDPAFDPHTTAAEKSQEDPDTCRICRGEGSVDEPLFYPCKCSGSIKFVHQDCLMEWLSHSQKKHCELCKTPFRFTKLYSPTMPNKLPTSVFIEKAMKHLLSHLLVWIRGAFVGAVWLVALPWCMRYAWRIVFWVGDAGWARNTIRDELMDKFLDGKVDGLMTGTSPVNSSLIDSILSAPTNAHSLPKVPPYLDIKSQTLDFTLGDHFAVRLVKAALHKLATSFQHTSVMPKSLPMAHHNSTLEPLLLRMTEQEQSSILSEIPFLRNLTSNPKTNRAIMDVLEGQIITLSVVVAFILIFLIREWVVQQQPVVDMGAADADNALAQAGGGVQNYVPDDGEGEGGEAAGNEAIGAENVETTGEVTDETPAAEIKVENEEHLNNNGTVESGTSTNPAEDQDESQSDPVQKVLETLPDEVQSLYQSGRSLEERNREDHNATPRAASGNNPAPEDDTVVDEHPEDEQRSQDSAGSWQHVSDEPLSTSTAQNSELARGPNDASQPSHVTAGDIENDSRTYQFSQPQNSEATPNDFSEAANTPESEPRDDASWMSTVDSNESYTHDDLGMGDNTFTADDVATPRPSPDAIDSMPAPTEDNAAPTEEVPAQQDTVIGQVCDWFWGDIAPIETPAAAAGVAEDDEDDEHIVEDIAAEAPFVPFAQAQPVPLNAPNPAAVIPPDVAAAAGIDPNDPDAVEDAEDLEGILELIGMQGPIVGLIQNAIFSAVLIFLSIMAAVWTPYLYGKIVLLATREPELLYKVPLRLGTMIADLIIDVLLILGGYATYLFGQAYRFILSWFSVDVDSLHGYRSTTSALQVGRGAVSRLFGGASAAADFESKDFLYLSMECHGALDSLRLVVKTIISSIFGGIAMAGHFFLHMTPDSLSKFLLTQIPNAVMGYSTDLYEEITTALESLWNHGFSSISLGTVIVRPDDPMSAYWTATDRALAIISGYSAVALIGALYLRIAPITNNPKWRRAEVQVMEIFQQAGGVLKVVLIISIEMIAFPLFCGFLLDVALMPLFESATFVSRFTFAVASPWTSGFVHWFVGTCYMFHFALFVSMCRRIMRSGVLYFIRDPDDPTFHPVRDVLERNVITQLRKIAFSAIVYGALIVVCLGGVVWGLWAISDNILPIHWTSSESSLEFPLDILFYNFLTPLIVKFAKPSDGLHAMYTWWFKRCARALRLSDFLFRDTYPDEEGHHVRNTWKAWFLRKQGVVEDMGLEEEDDEDKDSEKQEVYFQKDGKHVRAPASDQVRIPKGSPVFVEVDEENRRIDGKADDEGVHSKNSDMITKVYIPPWFRVRIGLFTLAVWLFAAATGISVTIVPLLFGRKVLHAAIPNANNVNDIYAFSLGIYVLGGILYSALHYKTILTFLHNTFWPSSASRVQAITTLGSYTKRVFSVLYVYSALAIGLPLLFAVLLELYILMPIHVSFGPGESHVVHLIQDWTLGILYVRIGTRILLWDRQSRAARTVQAVVRQGYLNPDARLATRAFVLPTLLAFAVLLGAPFGAAHLLNNTYTRHATEEDKIQVMRLAYPVALSCALSFWSFVIVGKATERWRARIRDEVYLIGERLHNFGDKKPVPVGRTVK</sequence>
<feature type="transmembrane region" description="Helical" evidence="14">
    <location>
        <begin position="1295"/>
        <end position="1318"/>
    </location>
</feature>
<feature type="transmembrane region" description="Helical" evidence="14">
    <location>
        <begin position="1525"/>
        <end position="1543"/>
    </location>
</feature>
<feature type="compositionally biased region" description="Polar residues" evidence="13">
    <location>
        <begin position="465"/>
        <end position="488"/>
    </location>
</feature>
<dbReference type="EC" id="2.3.2.27" evidence="4"/>
<comment type="caution">
    <text evidence="16">The sequence shown here is derived from an EMBL/GenBank/DDBJ whole genome shotgun (WGS) entry which is preliminary data.</text>
</comment>
<evidence type="ECO:0000256" key="2">
    <source>
        <dbReference type="ARBA" id="ARBA00004141"/>
    </source>
</evidence>
<evidence type="ECO:0000256" key="1">
    <source>
        <dbReference type="ARBA" id="ARBA00000900"/>
    </source>
</evidence>
<dbReference type="PANTHER" id="PTHR13145:SF0">
    <property type="entry name" value="E3 UBIQUITIN-PROTEIN LIGASE MARCHF6"/>
    <property type="match status" value="1"/>
</dbReference>
<dbReference type="InterPro" id="IPR013083">
    <property type="entry name" value="Znf_RING/FYVE/PHD"/>
</dbReference>
<dbReference type="CDD" id="cd16702">
    <property type="entry name" value="RING_CH-C4HC3_MARCH6"/>
    <property type="match status" value="1"/>
</dbReference>
<dbReference type="InterPro" id="IPR011016">
    <property type="entry name" value="Znf_RING-CH"/>
</dbReference>
<evidence type="ECO:0000256" key="4">
    <source>
        <dbReference type="ARBA" id="ARBA00012483"/>
    </source>
</evidence>
<keyword evidence="12 14" id="KW-0472">Membrane</keyword>
<organism evidence="16 17">
    <name type="scientific">Tothia fuscella</name>
    <dbReference type="NCBI Taxonomy" id="1048955"/>
    <lineage>
        <taxon>Eukaryota</taxon>
        <taxon>Fungi</taxon>
        <taxon>Dikarya</taxon>
        <taxon>Ascomycota</taxon>
        <taxon>Pezizomycotina</taxon>
        <taxon>Dothideomycetes</taxon>
        <taxon>Pleosporomycetidae</taxon>
        <taxon>Venturiales</taxon>
        <taxon>Cylindrosympodiaceae</taxon>
        <taxon>Tothia</taxon>
    </lineage>
</organism>
<feature type="transmembrane region" description="Helical" evidence="14">
    <location>
        <begin position="987"/>
        <end position="1014"/>
    </location>
</feature>
<keyword evidence="10" id="KW-0862">Zinc</keyword>
<feature type="compositionally biased region" description="Basic and acidic residues" evidence="13">
    <location>
        <begin position="454"/>
        <end position="464"/>
    </location>
</feature>
<feature type="compositionally biased region" description="Low complexity" evidence="13">
    <location>
        <begin position="346"/>
        <end position="357"/>
    </location>
</feature>
<feature type="transmembrane region" description="Helical" evidence="14">
    <location>
        <begin position="938"/>
        <end position="959"/>
    </location>
</feature>
<keyword evidence="17" id="KW-1185">Reference proteome</keyword>
<protein>
    <recommendedName>
        <fullName evidence="4">RING-type E3 ubiquitin transferase</fullName>
        <ecNumber evidence="4">2.3.2.27</ecNumber>
    </recommendedName>
</protein>
<proteinExistence type="predicted"/>
<dbReference type="SMART" id="SM00744">
    <property type="entry name" value="RINGv"/>
    <property type="match status" value="1"/>
</dbReference>
<feature type="domain" description="RING-CH-type" evidence="15">
    <location>
        <begin position="15"/>
        <end position="76"/>
    </location>
</feature>
<dbReference type="GO" id="GO:0036503">
    <property type="term" value="P:ERAD pathway"/>
    <property type="evidence" value="ECO:0007669"/>
    <property type="project" value="TreeGrafter"/>
</dbReference>
<feature type="transmembrane region" description="Helical" evidence="14">
    <location>
        <begin position="1438"/>
        <end position="1454"/>
    </location>
</feature>
<keyword evidence="5" id="KW-0808">Transferase</keyword>
<feature type="transmembrane region" description="Helical" evidence="14">
    <location>
        <begin position="1034"/>
        <end position="1052"/>
    </location>
</feature>
<feature type="transmembrane region" description="Helical" evidence="14">
    <location>
        <begin position="1093"/>
        <end position="1116"/>
    </location>
</feature>
<dbReference type="FunFam" id="3.30.40.10:FF:000287">
    <property type="entry name" value="RING finger membrane protein"/>
    <property type="match status" value="1"/>
</dbReference>
<keyword evidence="8" id="KW-0863">Zinc-finger</keyword>
<feature type="compositionally biased region" description="Polar residues" evidence="13">
    <location>
        <begin position="546"/>
        <end position="555"/>
    </location>
</feature>
<evidence type="ECO:0000256" key="8">
    <source>
        <dbReference type="ARBA" id="ARBA00022771"/>
    </source>
</evidence>
<comment type="subcellular location">
    <subcellularLocation>
        <location evidence="2">Membrane</location>
        <topology evidence="2">Multi-pass membrane protein</topology>
    </subcellularLocation>
</comment>
<dbReference type="PANTHER" id="PTHR13145">
    <property type="entry name" value="SSM4 PROTEIN"/>
    <property type="match status" value="1"/>
</dbReference>
<feature type="compositionally biased region" description="Polar residues" evidence="13">
    <location>
        <begin position="380"/>
        <end position="394"/>
    </location>
</feature>
<feature type="transmembrane region" description="Helical" evidence="14">
    <location>
        <begin position="849"/>
        <end position="870"/>
    </location>
</feature>
<evidence type="ECO:0000256" key="11">
    <source>
        <dbReference type="ARBA" id="ARBA00022989"/>
    </source>
</evidence>
<accession>A0A9P4NUK5</accession>
<dbReference type="GO" id="GO:0008270">
    <property type="term" value="F:zinc ion binding"/>
    <property type="evidence" value="ECO:0007669"/>
    <property type="project" value="UniProtKB-KW"/>
</dbReference>
<keyword evidence="6 14" id="KW-0812">Transmembrane</keyword>
<dbReference type="Pfam" id="PF23113">
    <property type="entry name" value="MARCHF6_C"/>
    <property type="match status" value="1"/>
</dbReference>
<feature type="compositionally biased region" description="Polar residues" evidence="13">
    <location>
        <begin position="512"/>
        <end position="537"/>
    </location>
</feature>
<dbReference type="OrthoDB" id="1108038at2759"/>
<comment type="pathway">
    <text evidence="3">Protein modification; protein ubiquitination.</text>
</comment>
<evidence type="ECO:0000256" key="7">
    <source>
        <dbReference type="ARBA" id="ARBA00022723"/>
    </source>
</evidence>
<dbReference type="InterPro" id="IPR056521">
    <property type="entry name" value="MARCHF6-like_C"/>
</dbReference>
<name>A0A9P4NUK5_9PEZI</name>
<feature type="region of interest" description="Disordered" evidence="13">
    <location>
        <begin position="328"/>
        <end position="404"/>
    </location>
</feature>
<feature type="transmembrane region" description="Helical" evidence="14">
    <location>
        <begin position="715"/>
        <end position="737"/>
    </location>
</feature>
<dbReference type="EMBL" id="MU007031">
    <property type="protein sequence ID" value="KAF2431471.1"/>
    <property type="molecule type" value="Genomic_DNA"/>
</dbReference>
<evidence type="ECO:0000313" key="17">
    <source>
        <dbReference type="Proteomes" id="UP000800235"/>
    </source>
</evidence>
<dbReference type="Pfam" id="PF12906">
    <property type="entry name" value="RINGv"/>
    <property type="match status" value="1"/>
</dbReference>
<feature type="transmembrane region" description="Helical" evidence="14">
    <location>
        <begin position="757"/>
        <end position="780"/>
    </location>
</feature>
<evidence type="ECO:0000256" key="14">
    <source>
        <dbReference type="SAM" id="Phobius"/>
    </source>
</evidence>
<evidence type="ECO:0000256" key="9">
    <source>
        <dbReference type="ARBA" id="ARBA00022786"/>
    </source>
</evidence>
<feature type="transmembrane region" description="Helical" evidence="14">
    <location>
        <begin position="1394"/>
        <end position="1418"/>
    </location>
</feature>
<evidence type="ECO:0000256" key="13">
    <source>
        <dbReference type="SAM" id="MobiDB-lite"/>
    </source>
</evidence>